<dbReference type="Proteomes" id="UP000653454">
    <property type="component" value="Unassembled WGS sequence"/>
</dbReference>
<dbReference type="GO" id="GO:0005576">
    <property type="term" value="C:extracellular region"/>
    <property type="evidence" value="ECO:0007669"/>
    <property type="project" value="UniProtKB-SubCell"/>
</dbReference>
<feature type="binding site" description="axial binding residue" evidence="9">
    <location>
        <position position="786"/>
    </location>
    <ligand>
        <name>heme b</name>
        <dbReference type="ChEBI" id="CHEBI:60344"/>
    </ligand>
    <ligandPart>
        <name>Fe</name>
        <dbReference type="ChEBI" id="CHEBI:18248"/>
    </ligandPart>
</feature>
<dbReference type="PROSITE" id="PS50292">
    <property type="entry name" value="PEROXIDASE_3"/>
    <property type="match status" value="1"/>
</dbReference>
<reference evidence="12" key="1">
    <citation type="submission" date="2020-11" db="EMBL/GenBank/DDBJ databases">
        <authorList>
            <person name="Whiteford S."/>
        </authorList>
    </citation>
    <scope>NUCLEOTIDE SEQUENCE</scope>
</reference>
<feature type="domain" description="Cytochrome b5 heme-binding" evidence="11">
    <location>
        <begin position="1"/>
        <end position="65"/>
    </location>
</feature>
<keyword evidence="10" id="KW-1133">Transmembrane helix</keyword>
<dbReference type="PANTHER" id="PTHR11475:SF86">
    <property type="entry name" value="PEROXIDASE"/>
    <property type="match status" value="1"/>
</dbReference>
<keyword evidence="6" id="KW-0732">Signal</keyword>
<dbReference type="CDD" id="cd09823">
    <property type="entry name" value="peroxinectin_like"/>
    <property type="match status" value="1"/>
</dbReference>
<dbReference type="InterPro" id="IPR010255">
    <property type="entry name" value="Haem_peroxidase_sf"/>
</dbReference>
<dbReference type="AlphaFoldDB" id="A0A8S4G630"/>
<evidence type="ECO:0000256" key="3">
    <source>
        <dbReference type="ARBA" id="ARBA00022559"/>
    </source>
</evidence>
<dbReference type="SUPFAM" id="SSF48113">
    <property type="entry name" value="Heme-dependent peroxidases"/>
    <property type="match status" value="2"/>
</dbReference>
<dbReference type="PROSITE" id="PS00191">
    <property type="entry name" value="CYTOCHROME_B5_1"/>
    <property type="match status" value="1"/>
</dbReference>
<dbReference type="GO" id="GO:0004601">
    <property type="term" value="F:peroxidase activity"/>
    <property type="evidence" value="ECO:0007669"/>
    <property type="project" value="UniProtKB-KW"/>
</dbReference>
<dbReference type="InterPro" id="IPR036400">
    <property type="entry name" value="Cyt_B5-like_heme/steroid_sf"/>
</dbReference>
<keyword evidence="4 9" id="KW-0349">Heme</keyword>
<dbReference type="InterPro" id="IPR006694">
    <property type="entry name" value="Fatty_acid_hydroxylase"/>
</dbReference>
<keyword evidence="8 9" id="KW-0408">Iron</keyword>
<protein>
    <submittedName>
        <fullName evidence="12">(diamondback moth) hypothetical protein</fullName>
    </submittedName>
</protein>
<dbReference type="Pfam" id="PF03098">
    <property type="entry name" value="An_peroxidase"/>
    <property type="match status" value="2"/>
</dbReference>
<proteinExistence type="predicted"/>
<dbReference type="Gene3D" id="3.10.120.10">
    <property type="entry name" value="Cytochrome b5-like heme/steroid binding domain"/>
    <property type="match status" value="1"/>
</dbReference>
<dbReference type="GO" id="GO:0006979">
    <property type="term" value="P:response to oxidative stress"/>
    <property type="evidence" value="ECO:0007669"/>
    <property type="project" value="InterPro"/>
</dbReference>
<organism evidence="12 13">
    <name type="scientific">Plutella xylostella</name>
    <name type="common">Diamondback moth</name>
    <name type="synonym">Plutella maculipennis</name>
    <dbReference type="NCBI Taxonomy" id="51655"/>
    <lineage>
        <taxon>Eukaryota</taxon>
        <taxon>Metazoa</taxon>
        <taxon>Ecdysozoa</taxon>
        <taxon>Arthropoda</taxon>
        <taxon>Hexapoda</taxon>
        <taxon>Insecta</taxon>
        <taxon>Pterygota</taxon>
        <taxon>Neoptera</taxon>
        <taxon>Endopterygota</taxon>
        <taxon>Lepidoptera</taxon>
        <taxon>Glossata</taxon>
        <taxon>Ditrysia</taxon>
        <taxon>Yponomeutoidea</taxon>
        <taxon>Plutellidae</taxon>
        <taxon>Plutella</taxon>
    </lineage>
</organism>
<dbReference type="Gene3D" id="1.10.640.10">
    <property type="entry name" value="Haem peroxidase domain superfamily, animal type"/>
    <property type="match status" value="2"/>
</dbReference>
<dbReference type="PRINTS" id="PR00457">
    <property type="entry name" value="ANPEROXIDASE"/>
</dbReference>
<evidence type="ECO:0000313" key="13">
    <source>
        <dbReference type="Proteomes" id="UP000653454"/>
    </source>
</evidence>
<evidence type="ECO:0000256" key="10">
    <source>
        <dbReference type="SAM" id="Phobius"/>
    </source>
</evidence>
<evidence type="ECO:0000256" key="5">
    <source>
        <dbReference type="ARBA" id="ARBA00022723"/>
    </source>
</evidence>
<dbReference type="InterPro" id="IPR018506">
    <property type="entry name" value="Cyt_B5_heme-BS"/>
</dbReference>
<dbReference type="InterPro" id="IPR001199">
    <property type="entry name" value="Cyt_B5-like_heme/steroid-bd"/>
</dbReference>
<evidence type="ECO:0000256" key="4">
    <source>
        <dbReference type="ARBA" id="ARBA00022617"/>
    </source>
</evidence>
<dbReference type="PROSITE" id="PS50255">
    <property type="entry name" value="CYTOCHROME_B5_2"/>
    <property type="match status" value="1"/>
</dbReference>
<keyword evidence="10" id="KW-0472">Membrane</keyword>
<feature type="transmembrane region" description="Helical" evidence="10">
    <location>
        <begin position="141"/>
        <end position="158"/>
    </location>
</feature>
<dbReference type="EMBL" id="CAJHNJ030000146">
    <property type="protein sequence ID" value="CAG9136555.1"/>
    <property type="molecule type" value="Genomic_DNA"/>
</dbReference>
<dbReference type="InterPro" id="IPR037120">
    <property type="entry name" value="Haem_peroxidase_sf_animal"/>
</dbReference>
<evidence type="ECO:0000259" key="11">
    <source>
        <dbReference type="PROSITE" id="PS50255"/>
    </source>
</evidence>
<dbReference type="GO" id="GO:0022412">
    <property type="term" value="P:cellular process involved in reproduction in multicellular organism"/>
    <property type="evidence" value="ECO:0007669"/>
    <property type="project" value="UniProtKB-ARBA"/>
</dbReference>
<keyword evidence="3" id="KW-0575">Peroxidase</keyword>
<evidence type="ECO:0000256" key="9">
    <source>
        <dbReference type="PIRSR" id="PIRSR619791-2"/>
    </source>
</evidence>
<evidence type="ECO:0000256" key="7">
    <source>
        <dbReference type="ARBA" id="ARBA00023002"/>
    </source>
</evidence>
<dbReference type="FunFam" id="1.10.640.10:FF:000003">
    <property type="entry name" value="chorion peroxidase"/>
    <property type="match status" value="1"/>
</dbReference>
<dbReference type="PANTHER" id="PTHR11475">
    <property type="entry name" value="OXIDASE/PEROXIDASE"/>
    <property type="match status" value="1"/>
</dbReference>
<dbReference type="GO" id="GO:0020037">
    <property type="term" value="F:heme binding"/>
    <property type="evidence" value="ECO:0007669"/>
    <property type="project" value="InterPro"/>
</dbReference>
<accession>A0A8S4G630</accession>
<evidence type="ECO:0000256" key="6">
    <source>
        <dbReference type="ARBA" id="ARBA00022729"/>
    </source>
</evidence>
<evidence type="ECO:0000256" key="8">
    <source>
        <dbReference type="ARBA" id="ARBA00023004"/>
    </source>
</evidence>
<comment type="subcellular location">
    <subcellularLocation>
        <location evidence="1">Secreted</location>
    </subcellularLocation>
</comment>
<feature type="transmembrane region" description="Helical" evidence="10">
    <location>
        <begin position="240"/>
        <end position="260"/>
    </location>
</feature>
<keyword evidence="10" id="KW-0812">Transmembrane</keyword>
<dbReference type="Pfam" id="PF04116">
    <property type="entry name" value="FA_hydroxylase"/>
    <property type="match status" value="1"/>
</dbReference>
<dbReference type="GO" id="GO:0005506">
    <property type="term" value="F:iron ion binding"/>
    <property type="evidence" value="ECO:0007669"/>
    <property type="project" value="InterPro"/>
</dbReference>
<evidence type="ECO:0000313" key="12">
    <source>
        <dbReference type="EMBL" id="CAG9136555.1"/>
    </source>
</evidence>
<dbReference type="GO" id="GO:0008610">
    <property type="term" value="P:lipid biosynthetic process"/>
    <property type="evidence" value="ECO:0007669"/>
    <property type="project" value="InterPro"/>
</dbReference>
<sequence>MTSQEFPVTFDGVQYDLQRFLRDHPGGVNTLKHYKGKSIVSAMQKFEHSASAYHMLSDFRVDSSVRGVSANGRIITSEEQGRDVKEIAFLEELEGKLDWSKPILGQLHLVAAHYDRWVNSAVYRPCRLFASPLLEALTYTPWYLVPLVWVPVILYLGCTEFGKHVFSEDPTLRISPLQYLWHVALGVAIWSAVEYSLHRWVFHLDPGRSVALIKLHFIIHGLHHKVPFDDYRQVFPPVPAAALAYGFYLFFSCIFSYPLIKMTGGLIGYLTYDMIHCYVHRGSPKAGSYLYSMKRYHSNHHFVNHDKGWGAFTESLLTDVCPALTSKISGLVKGHSIETPGPITPDIVSESLKCGRELAKASKRRGAQLIRNGVNLAGCSPALLHFFSTKLPADVKSVAEKSHEILTATKIMQMRLCGDAECTPNTFLSFLEHQVIRLNDISYCKPYSITCKKSAKFRTIDGSCNNLKHPAWGRSIAPFTRIAKPKYADGIFAMPVARSGRALPNARVLSTRLFQDAQMNSRVLSHLNTQWGQFVTHDMVFQVMESTDEGGINCCAGNGNDMLPPEWENDKCIPIRIPDNDAFYSYQGVKCMNFVRSVTAPREDCSLGHAEQMNTVTSFLDGSPIYGSDPKLAKKLRAKSGGRLRTESRPKCTKGFLPMVEDKSSVCVLRNSSDPCYLAGDGRINQTPTLAMLHTLMLREHNRVADILASLNPQWSDERLYQEARKIVVAEIQHITYQEYLPLNFGENYFRYYRISPVSLYNRDYSDDVNPGIINAFGAAAFRYLHTMVPASIATCPSGYQAVYQHRLSDHYMNPILLEQSPESFDDIVRGILAHSSGESDPYVTGEVTNFLFKCSSAWGLDLIAMDIQRGRDHGLASYNDYREICGLTRARTFQDLAREIPQDRINALQQLYECVDDIDLFVGGSMERDVDGSILGHTFQCIVAEQFYRTRGKDIEKVRMLTTLFVGGSMERDVDGSILGHTFQCIVAEQFYRTRVGDRFFYDNGEMAHSFTPDQLKEIKKASMARLICDNTDGVQFIQRKAFEVESAYNPKCRCDDYSAIPYVDLTPWKKSIFDLSD</sequence>
<name>A0A8S4G630_PLUXY</name>
<dbReference type="InterPro" id="IPR019791">
    <property type="entry name" value="Haem_peroxidase_animal"/>
</dbReference>
<keyword evidence="5 9" id="KW-0479">Metal-binding</keyword>
<dbReference type="SUPFAM" id="SSF55856">
    <property type="entry name" value="Cytochrome b5-like heme/steroid binding domain"/>
    <property type="match status" value="1"/>
</dbReference>
<keyword evidence="7" id="KW-0560">Oxidoreductase</keyword>
<evidence type="ECO:0000256" key="2">
    <source>
        <dbReference type="ARBA" id="ARBA00022525"/>
    </source>
</evidence>
<comment type="caution">
    <text evidence="12">The sequence shown here is derived from an EMBL/GenBank/DDBJ whole genome shotgun (WGS) entry which is preliminary data.</text>
</comment>
<keyword evidence="13" id="KW-1185">Reference proteome</keyword>
<dbReference type="Pfam" id="PF00173">
    <property type="entry name" value="Cyt-b5"/>
    <property type="match status" value="1"/>
</dbReference>
<gene>
    <name evidence="12" type="ORF">PLXY2_LOCUS14803</name>
</gene>
<evidence type="ECO:0000256" key="1">
    <source>
        <dbReference type="ARBA" id="ARBA00004613"/>
    </source>
</evidence>
<keyword evidence="2" id="KW-0964">Secreted</keyword>